<dbReference type="InterPro" id="IPR002401">
    <property type="entry name" value="Cyt_P450_E_grp-I"/>
</dbReference>
<name>A0A9N8EAC3_9STRA</name>
<dbReference type="PANTHER" id="PTHR24286:SF384">
    <property type="entry name" value="P450, PUTATIVE (EUROFUNG)-RELATED"/>
    <property type="match status" value="1"/>
</dbReference>
<proteinExistence type="inferred from homology"/>
<evidence type="ECO:0000256" key="6">
    <source>
        <dbReference type="ARBA" id="ARBA00023033"/>
    </source>
</evidence>
<evidence type="ECO:0000256" key="1">
    <source>
        <dbReference type="ARBA" id="ARBA00010617"/>
    </source>
</evidence>
<keyword evidence="6 8" id="KW-0503">Monooxygenase</keyword>
<evidence type="ECO:0000256" key="7">
    <source>
        <dbReference type="PIRSR" id="PIRSR602401-1"/>
    </source>
</evidence>
<keyword evidence="11" id="KW-1185">Reference proteome</keyword>
<evidence type="ECO:0000256" key="3">
    <source>
        <dbReference type="ARBA" id="ARBA00022723"/>
    </source>
</evidence>
<dbReference type="GO" id="GO:0005506">
    <property type="term" value="F:iron ion binding"/>
    <property type="evidence" value="ECO:0007669"/>
    <property type="project" value="InterPro"/>
</dbReference>
<dbReference type="InterPro" id="IPR017972">
    <property type="entry name" value="Cyt_P450_CS"/>
</dbReference>
<dbReference type="PRINTS" id="PR00385">
    <property type="entry name" value="P450"/>
</dbReference>
<reference evidence="10" key="1">
    <citation type="submission" date="2020-06" db="EMBL/GenBank/DDBJ databases">
        <authorList>
            <consortium name="Plant Systems Biology data submission"/>
        </authorList>
    </citation>
    <scope>NUCLEOTIDE SEQUENCE</scope>
    <source>
        <strain evidence="10">D6</strain>
    </source>
</reference>
<evidence type="ECO:0000313" key="10">
    <source>
        <dbReference type="EMBL" id="CAB9514925.1"/>
    </source>
</evidence>
<dbReference type="OrthoDB" id="6480556at2759"/>
<dbReference type="GO" id="GO:0016705">
    <property type="term" value="F:oxidoreductase activity, acting on paired donors, with incorporation or reduction of molecular oxygen"/>
    <property type="evidence" value="ECO:0007669"/>
    <property type="project" value="InterPro"/>
</dbReference>
<evidence type="ECO:0000256" key="8">
    <source>
        <dbReference type="RuleBase" id="RU000461"/>
    </source>
</evidence>
<keyword evidence="2 7" id="KW-0349">Heme</keyword>
<keyword evidence="5 7" id="KW-0408">Iron</keyword>
<evidence type="ECO:0000256" key="4">
    <source>
        <dbReference type="ARBA" id="ARBA00023002"/>
    </source>
</evidence>
<dbReference type="Pfam" id="PF00067">
    <property type="entry name" value="p450"/>
    <property type="match status" value="1"/>
</dbReference>
<dbReference type="GO" id="GO:0020037">
    <property type="term" value="F:heme binding"/>
    <property type="evidence" value="ECO:0007669"/>
    <property type="project" value="InterPro"/>
</dbReference>
<accession>A0A9N8EAC3</accession>
<gene>
    <name evidence="10" type="ORF">SEMRO_684_G186720.1</name>
</gene>
<feature type="binding site" description="axial binding residue" evidence="7">
    <location>
        <position position="384"/>
    </location>
    <ligand>
        <name>heme</name>
        <dbReference type="ChEBI" id="CHEBI:30413"/>
    </ligand>
    <ligandPart>
        <name>Fe</name>
        <dbReference type="ChEBI" id="CHEBI:18248"/>
    </ligandPart>
</feature>
<dbReference type="InterPro" id="IPR001128">
    <property type="entry name" value="Cyt_P450"/>
</dbReference>
<dbReference type="AlphaFoldDB" id="A0A9N8EAC3"/>
<evidence type="ECO:0000256" key="2">
    <source>
        <dbReference type="ARBA" id="ARBA00022617"/>
    </source>
</evidence>
<dbReference type="SUPFAM" id="SSF48264">
    <property type="entry name" value="Cytochrome P450"/>
    <property type="match status" value="1"/>
</dbReference>
<dbReference type="CDD" id="cd00302">
    <property type="entry name" value="cytochrome_P450"/>
    <property type="match status" value="1"/>
</dbReference>
<dbReference type="EMBL" id="CAICTM010000683">
    <property type="protein sequence ID" value="CAB9514925.1"/>
    <property type="molecule type" value="Genomic_DNA"/>
</dbReference>
<sequence length="458" mass="51184">MYFLGRPVALFSGMDLVTRVNNMEFTMTGAGTTEYDVGTNNNNNNNNKTKETTKRPKGPKVFGSNNLMFEKNKARHLFLRQLIGSAMTPKALVDALPTIQQTAKDVIEQQVLKPMMAQSAATIKMEDVCVDYTMDIVRNQLLGLQLAKEEANDFREKLKDWMKGLFSIAAILRIPFLVTRSKPYKAKVFIESKLEEKIDSLLRDGPDSSTLSNMVFAIDDDKQQLSREDVVQNALLLVSAGAETSAGTLTLAMLLLGVHPDKFRKLVQEQQVVVENHGTQLTPSILDKECPYLDAVVKETLRIGPITGGFPRRVKDTFVIDGVQIPKDWSVFTSYRLTHQLDPVTALPNDAHMDVYQGFQPDRWIDPATTPSDFVPFGAGPRFCLGYHLSMMEMKVFLAIFARSVTSFHLQNYSAETKRPIKWNPSTIIPRPTDGVELHSIVEMAAESSTTCRPTTAS</sequence>
<comment type="cofactor">
    <cofactor evidence="7">
        <name>heme</name>
        <dbReference type="ChEBI" id="CHEBI:30413"/>
    </cofactor>
</comment>
<dbReference type="InterPro" id="IPR036396">
    <property type="entry name" value="Cyt_P450_sf"/>
</dbReference>
<protein>
    <submittedName>
        <fullName evidence="10">Hydroxyvitamin D-1 alpha hydroxylase, mitochondrial</fullName>
    </submittedName>
</protein>
<feature type="region of interest" description="Disordered" evidence="9">
    <location>
        <begin position="36"/>
        <end position="56"/>
    </location>
</feature>
<evidence type="ECO:0000256" key="5">
    <source>
        <dbReference type="ARBA" id="ARBA00023004"/>
    </source>
</evidence>
<organism evidence="10 11">
    <name type="scientific">Seminavis robusta</name>
    <dbReference type="NCBI Taxonomy" id="568900"/>
    <lineage>
        <taxon>Eukaryota</taxon>
        <taxon>Sar</taxon>
        <taxon>Stramenopiles</taxon>
        <taxon>Ochrophyta</taxon>
        <taxon>Bacillariophyta</taxon>
        <taxon>Bacillariophyceae</taxon>
        <taxon>Bacillariophycidae</taxon>
        <taxon>Naviculales</taxon>
        <taxon>Naviculaceae</taxon>
        <taxon>Seminavis</taxon>
    </lineage>
</organism>
<dbReference type="GO" id="GO:0004497">
    <property type="term" value="F:monooxygenase activity"/>
    <property type="evidence" value="ECO:0007669"/>
    <property type="project" value="UniProtKB-KW"/>
</dbReference>
<dbReference type="Proteomes" id="UP001153069">
    <property type="component" value="Unassembled WGS sequence"/>
</dbReference>
<evidence type="ECO:0000256" key="9">
    <source>
        <dbReference type="SAM" id="MobiDB-lite"/>
    </source>
</evidence>
<dbReference type="PRINTS" id="PR00463">
    <property type="entry name" value="EP450I"/>
</dbReference>
<keyword evidence="4 8" id="KW-0560">Oxidoreductase</keyword>
<keyword evidence="3 7" id="KW-0479">Metal-binding</keyword>
<dbReference type="Gene3D" id="1.10.630.10">
    <property type="entry name" value="Cytochrome P450"/>
    <property type="match status" value="1"/>
</dbReference>
<dbReference type="PANTHER" id="PTHR24286">
    <property type="entry name" value="CYTOCHROME P450 26"/>
    <property type="match status" value="1"/>
</dbReference>
<dbReference type="PROSITE" id="PS00086">
    <property type="entry name" value="CYTOCHROME_P450"/>
    <property type="match status" value="1"/>
</dbReference>
<evidence type="ECO:0000313" key="11">
    <source>
        <dbReference type="Proteomes" id="UP001153069"/>
    </source>
</evidence>
<dbReference type="GO" id="GO:0016125">
    <property type="term" value="P:sterol metabolic process"/>
    <property type="evidence" value="ECO:0007669"/>
    <property type="project" value="TreeGrafter"/>
</dbReference>
<comment type="caution">
    <text evidence="10">The sequence shown here is derived from an EMBL/GenBank/DDBJ whole genome shotgun (WGS) entry which is preliminary data.</text>
</comment>
<comment type="similarity">
    <text evidence="1 8">Belongs to the cytochrome P450 family.</text>
</comment>